<dbReference type="GO" id="GO:0042797">
    <property type="term" value="P:tRNA transcription by RNA polymerase III"/>
    <property type="evidence" value="ECO:0007669"/>
    <property type="project" value="TreeGrafter"/>
</dbReference>
<dbReference type="EMBL" id="CAHIKZ030002966">
    <property type="protein sequence ID" value="CAE1294476.1"/>
    <property type="molecule type" value="Genomic_DNA"/>
</dbReference>
<comment type="caution">
    <text evidence="3">The sequence shown here is derived from an EMBL/GenBank/DDBJ whole genome shotgun (WGS) entry which is preliminary data.</text>
</comment>
<feature type="compositionally biased region" description="Basic and acidic residues" evidence="1">
    <location>
        <begin position="384"/>
        <end position="396"/>
    </location>
</feature>
<feature type="region of interest" description="Disordered" evidence="1">
    <location>
        <begin position="384"/>
        <end position="425"/>
    </location>
</feature>
<dbReference type="Proteomes" id="UP000597762">
    <property type="component" value="Unassembled WGS sequence"/>
</dbReference>
<name>A0A812DCG5_ACAPH</name>
<dbReference type="OrthoDB" id="340681at2759"/>
<dbReference type="PANTHER" id="PTHR12069">
    <property type="entry name" value="DNA-DIRECTED RNA POLYMERASES III 80 KDA POLYPEPTIDE RNA POLYMERASE III SUBUNIT 5"/>
    <property type="match status" value="1"/>
</dbReference>
<dbReference type="InterPro" id="IPR006886">
    <property type="entry name" value="RNA_pol_III_Rpc5"/>
</dbReference>
<feature type="domain" description="DNA-directed RNA polymerase III subunit RPC5 C-terminal" evidence="2">
    <location>
        <begin position="429"/>
        <end position="564"/>
    </location>
</feature>
<dbReference type="Pfam" id="PF04801">
    <property type="entry name" value="RPC5"/>
    <property type="match status" value="1"/>
</dbReference>
<evidence type="ECO:0000313" key="3">
    <source>
        <dbReference type="EMBL" id="CAE1294476.1"/>
    </source>
</evidence>
<keyword evidence="4" id="KW-1185">Reference proteome</keyword>
<gene>
    <name evidence="3" type="ORF">SPHA_50428</name>
</gene>
<dbReference type="Pfam" id="PF19725">
    <property type="entry name" value="RPC5_C"/>
    <property type="match status" value="1"/>
</dbReference>
<sequence>MRLHAISKMADEDDPVTHEVDVYLSKSLAENLYLLQIQLELPLNTHTPNYAYSKGEQMALIVDGQYKPSEQNFFNSNVMDKTVLASGPCTASTQRYAVGVYKDESSQEEEEEEAKPVRLKFARHETVEAKARRMASYDYLQKKREEEQWINVKHHSIDDDKSVSERNLLFAAKNHEVTEFNIPTWEYLEKLMPPVTEEHKEKPALPNNILSLSQLRTMPLQEQVKALLINAKVIQFRQLLALLPRGTDPTAVIRCLQQVAILVQGCWVVKSEILYPKGTTSPHSGVSAEHLCRGRDYLMWRFLHSSHVTRKEISFVIKLPAEDVKDILEQMSRVRASHGWEFLFEYDKEFCSRYPEIVQRQKVLWEARFQTLCKQLKINPKEVEKKCKEQASPEKSKKPRTPTKSRKRTLSGRSISDHSDVEVDNPDKVINIKEESDDGGCEIVEVNNETSLTNGPASKEASGALYNNHAHTNSGGDMQQELQSFVRDKLYSRYVLTLSELKRLFHLKLTQCQSGHILGTGVSDKMLEQAVIDVGGIKINNQWPPASSVDEPVFTVIKNGDYLDPDYCITKGCLWYLKGTYTEES</sequence>
<accession>A0A812DCG5</accession>
<evidence type="ECO:0000256" key="1">
    <source>
        <dbReference type="SAM" id="MobiDB-lite"/>
    </source>
</evidence>
<proteinExistence type="predicted"/>
<dbReference type="AlphaFoldDB" id="A0A812DCG5"/>
<feature type="compositionally biased region" description="Basic residues" evidence="1">
    <location>
        <begin position="397"/>
        <end position="410"/>
    </location>
</feature>
<dbReference type="PANTHER" id="PTHR12069:SF0">
    <property type="entry name" value="DNA-DIRECTED RNA POLYMERASE III SUBUNIT RPC5"/>
    <property type="match status" value="1"/>
</dbReference>
<reference evidence="3" key="1">
    <citation type="submission" date="2021-01" db="EMBL/GenBank/DDBJ databases">
        <authorList>
            <person name="Li R."/>
            <person name="Bekaert M."/>
        </authorList>
    </citation>
    <scope>NUCLEOTIDE SEQUENCE</scope>
    <source>
        <strain evidence="3">Farmed</strain>
    </source>
</reference>
<feature type="compositionally biased region" description="Basic and acidic residues" evidence="1">
    <location>
        <begin position="415"/>
        <end position="425"/>
    </location>
</feature>
<protein>
    <submittedName>
        <fullName evidence="3">RPC5</fullName>
    </submittedName>
</protein>
<dbReference type="InterPro" id="IPR045576">
    <property type="entry name" value="RPC5_C"/>
</dbReference>
<evidence type="ECO:0000313" key="4">
    <source>
        <dbReference type="Proteomes" id="UP000597762"/>
    </source>
</evidence>
<organism evidence="3 4">
    <name type="scientific">Acanthosepion pharaonis</name>
    <name type="common">Pharaoh cuttlefish</name>
    <name type="synonym">Sepia pharaonis</name>
    <dbReference type="NCBI Taxonomy" id="158019"/>
    <lineage>
        <taxon>Eukaryota</taxon>
        <taxon>Metazoa</taxon>
        <taxon>Spiralia</taxon>
        <taxon>Lophotrochozoa</taxon>
        <taxon>Mollusca</taxon>
        <taxon>Cephalopoda</taxon>
        <taxon>Coleoidea</taxon>
        <taxon>Decapodiformes</taxon>
        <taxon>Sepiida</taxon>
        <taxon>Sepiina</taxon>
        <taxon>Sepiidae</taxon>
        <taxon>Acanthosepion</taxon>
    </lineage>
</organism>
<evidence type="ECO:0000259" key="2">
    <source>
        <dbReference type="Pfam" id="PF19725"/>
    </source>
</evidence>
<dbReference type="GO" id="GO:0005666">
    <property type="term" value="C:RNA polymerase III complex"/>
    <property type="evidence" value="ECO:0007669"/>
    <property type="project" value="TreeGrafter"/>
</dbReference>